<dbReference type="InterPro" id="IPR006578">
    <property type="entry name" value="MADF-dom"/>
</dbReference>
<evidence type="ECO:0000256" key="1">
    <source>
        <dbReference type="SAM" id="MobiDB-lite"/>
    </source>
</evidence>
<keyword evidence="4" id="KW-1185">Reference proteome</keyword>
<evidence type="ECO:0000313" key="3">
    <source>
        <dbReference type="EMBL" id="PFX13524.1"/>
    </source>
</evidence>
<name>A0A2B4R5A7_STYPI</name>
<comment type="caution">
    <text evidence="3">The sequence shown here is derived from an EMBL/GenBank/DDBJ whole genome shotgun (WGS) entry which is preliminary data.</text>
</comment>
<dbReference type="PANTHER" id="PTHR21505:SF12">
    <property type="entry name" value="MADF DOMAIN-CONTAINING PROTEIN-RELATED"/>
    <property type="match status" value="1"/>
</dbReference>
<feature type="region of interest" description="Disordered" evidence="1">
    <location>
        <begin position="38"/>
        <end position="70"/>
    </location>
</feature>
<dbReference type="Pfam" id="PF10545">
    <property type="entry name" value="MADF_DNA_bdg"/>
    <property type="match status" value="2"/>
</dbReference>
<dbReference type="Proteomes" id="UP000225706">
    <property type="component" value="Unassembled WGS sequence"/>
</dbReference>
<gene>
    <name evidence="3" type="ORF">AWC38_SpisGene22379</name>
</gene>
<dbReference type="EMBL" id="LSMT01000955">
    <property type="protein sequence ID" value="PFX13524.1"/>
    <property type="molecule type" value="Genomic_DNA"/>
</dbReference>
<feature type="domain" description="MADF" evidence="2">
    <location>
        <begin position="23"/>
        <end position="106"/>
    </location>
</feature>
<sequence length="165" mass="19603">MAEGDELEALEVDQKLSESQKFSLYKDLEGYRNLWDTSSVHSTNKQQKKKGSEELSEKYNLSPGNLKKRHHTARTALAREIKKESDGQKSRWNFFETLSYMEEDVLRSLRAKEENEWTENETEQLIEYYKQNDILWNHSLSSYRDRNLKELSYTKLSELLPVFLN</sequence>
<evidence type="ECO:0000313" key="4">
    <source>
        <dbReference type="Proteomes" id="UP000225706"/>
    </source>
</evidence>
<evidence type="ECO:0000259" key="2">
    <source>
        <dbReference type="PROSITE" id="PS51029"/>
    </source>
</evidence>
<dbReference type="AlphaFoldDB" id="A0A2B4R5A7"/>
<organism evidence="3 4">
    <name type="scientific">Stylophora pistillata</name>
    <name type="common">Smooth cauliflower coral</name>
    <dbReference type="NCBI Taxonomy" id="50429"/>
    <lineage>
        <taxon>Eukaryota</taxon>
        <taxon>Metazoa</taxon>
        <taxon>Cnidaria</taxon>
        <taxon>Anthozoa</taxon>
        <taxon>Hexacorallia</taxon>
        <taxon>Scleractinia</taxon>
        <taxon>Astrocoeniina</taxon>
        <taxon>Pocilloporidae</taxon>
        <taxon>Stylophora</taxon>
    </lineage>
</organism>
<dbReference type="PROSITE" id="PS51029">
    <property type="entry name" value="MADF"/>
    <property type="match status" value="1"/>
</dbReference>
<accession>A0A2B4R5A7</accession>
<proteinExistence type="predicted"/>
<protein>
    <recommendedName>
        <fullName evidence="2">MADF domain-containing protein</fullName>
    </recommendedName>
</protein>
<reference evidence="4" key="1">
    <citation type="journal article" date="2017" name="bioRxiv">
        <title>Comparative analysis of the genomes of Stylophora pistillata and Acropora digitifera provides evidence for extensive differences between species of corals.</title>
        <authorList>
            <person name="Voolstra C.R."/>
            <person name="Li Y."/>
            <person name="Liew Y.J."/>
            <person name="Baumgarten S."/>
            <person name="Zoccola D."/>
            <person name="Flot J.-F."/>
            <person name="Tambutte S."/>
            <person name="Allemand D."/>
            <person name="Aranda M."/>
        </authorList>
    </citation>
    <scope>NUCLEOTIDE SEQUENCE [LARGE SCALE GENOMIC DNA]</scope>
</reference>
<dbReference type="PANTHER" id="PTHR21505">
    <property type="entry name" value="MADF DOMAIN-CONTAINING PROTEIN-RELATED"/>
    <property type="match status" value="1"/>
</dbReference>